<evidence type="ECO:0000313" key="2">
    <source>
        <dbReference type="Proteomes" id="UP000663859"/>
    </source>
</evidence>
<dbReference type="AlphaFoldDB" id="A0A8J2BLC4"/>
<sequence>MKRFLPTFVLLSFWLLGLRALGQNPYPTFPYGYGDNPSSQNPNPIVEEEAPPVTINGKKVEELSEEELLEFLQNKVRDIEQDDGQVEILRVAPGYPLVLAFSDPVLGWEVGDPKLLEISRKNSTLVLRPMDRSGDTTLVVFFSGNRTRPYHVFVEESFATGMTLLRVAPFDSLAHKIMWASGPDGQYGGVADIARVIQNYDLLVREKALSPREVHRIPIFKHSELTGFDYYYVYRFSSGPIAISFSWRNPFPYRVRLDESSLRVAIGNSRFIPDFVSVNHEVLPPGRATSGFLVLLDPPFHPAQPFKLVWKTE</sequence>
<evidence type="ECO:0000313" key="1">
    <source>
        <dbReference type="EMBL" id="CAF0704873.1"/>
    </source>
</evidence>
<gene>
    <name evidence="1" type="ORF">MPNT_80004</name>
</gene>
<protein>
    <submittedName>
        <fullName evidence="1">Uncharacterized protein</fullName>
    </submittedName>
</protein>
<organism evidence="1 2">
    <name type="scientific">Candidatus Methylacidithermus pantelleriae</name>
    <dbReference type="NCBI Taxonomy" id="2744239"/>
    <lineage>
        <taxon>Bacteria</taxon>
        <taxon>Pseudomonadati</taxon>
        <taxon>Verrucomicrobiota</taxon>
        <taxon>Methylacidiphilae</taxon>
        <taxon>Methylacidiphilales</taxon>
        <taxon>Methylacidiphilaceae</taxon>
        <taxon>Candidatus Methylacidithermus</taxon>
    </lineage>
</organism>
<name>A0A8J2BLC4_9BACT</name>
<accession>A0A8J2BLC4</accession>
<keyword evidence="2" id="KW-1185">Reference proteome</keyword>
<comment type="caution">
    <text evidence="1">The sequence shown here is derived from an EMBL/GenBank/DDBJ whole genome shotgun (WGS) entry which is preliminary data.</text>
</comment>
<dbReference type="Proteomes" id="UP000663859">
    <property type="component" value="Unassembled WGS sequence"/>
</dbReference>
<dbReference type="EMBL" id="CAJNOB010000070">
    <property type="protein sequence ID" value="CAF0704873.1"/>
    <property type="molecule type" value="Genomic_DNA"/>
</dbReference>
<dbReference type="RefSeq" id="WP_174582565.1">
    <property type="nucleotide sequence ID" value="NZ_CAJNOB010000070.1"/>
</dbReference>
<proteinExistence type="predicted"/>
<reference evidence="1" key="1">
    <citation type="submission" date="2021-02" db="EMBL/GenBank/DDBJ databases">
        <authorList>
            <person name="Cremers G."/>
            <person name="Picone N."/>
        </authorList>
    </citation>
    <scope>NUCLEOTIDE SEQUENCE</scope>
    <source>
        <strain evidence="1">PQ17</strain>
    </source>
</reference>